<keyword evidence="4" id="KW-1185">Reference proteome</keyword>
<evidence type="ECO:0000259" key="2">
    <source>
        <dbReference type="SMART" id="SM00939"/>
    </source>
</evidence>
<dbReference type="HOGENOM" id="CLU_015590_2_1_1"/>
<dbReference type="InterPro" id="IPR029058">
    <property type="entry name" value="AB_hydrolase_fold"/>
</dbReference>
<dbReference type="Pfam" id="PF08530">
    <property type="entry name" value="PepX_C"/>
    <property type="match status" value="1"/>
</dbReference>
<dbReference type="InterPro" id="IPR008979">
    <property type="entry name" value="Galactose-bd-like_sf"/>
</dbReference>
<dbReference type="Gene3D" id="2.60.120.260">
    <property type="entry name" value="Galactose-binding domain-like"/>
    <property type="match status" value="1"/>
</dbReference>
<dbReference type="STRING" id="1432307.W9CGN2"/>
<dbReference type="Proteomes" id="UP000019487">
    <property type="component" value="Unassembled WGS sequence"/>
</dbReference>
<gene>
    <name evidence="3" type="ORF">SBOR_5715</name>
</gene>
<dbReference type="EMBL" id="AYSA01000281">
    <property type="protein sequence ID" value="ESZ93894.1"/>
    <property type="molecule type" value="Genomic_DNA"/>
</dbReference>
<organism evidence="3 4">
    <name type="scientific">Sclerotinia borealis (strain F-4128)</name>
    <dbReference type="NCBI Taxonomy" id="1432307"/>
    <lineage>
        <taxon>Eukaryota</taxon>
        <taxon>Fungi</taxon>
        <taxon>Dikarya</taxon>
        <taxon>Ascomycota</taxon>
        <taxon>Pezizomycotina</taxon>
        <taxon>Leotiomycetes</taxon>
        <taxon>Helotiales</taxon>
        <taxon>Sclerotiniaceae</taxon>
        <taxon>Sclerotinia</taxon>
    </lineage>
</organism>
<feature type="domain" description="Xaa-Pro dipeptidyl-peptidase C-terminal" evidence="2">
    <location>
        <begin position="323"/>
        <end position="568"/>
    </location>
</feature>
<dbReference type="GO" id="GO:0008239">
    <property type="term" value="F:dipeptidyl-peptidase activity"/>
    <property type="evidence" value="ECO:0007669"/>
    <property type="project" value="InterPro"/>
</dbReference>
<dbReference type="InterPro" id="IPR050585">
    <property type="entry name" value="Xaa-Pro_dipeptidyl-ppase/CocE"/>
</dbReference>
<proteinExistence type="predicted"/>
<dbReference type="Gene3D" id="3.40.50.1820">
    <property type="entry name" value="alpha/beta hydrolase"/>
    <property type="match status" value="1"/>
</dbReference>
<evidence type="ECO:0000256" key="1">
    <source>
        <dbReference type="ARBA" id="ARBA00022801"/>
    </source>
</evidence>
<dbReference type="InterPro" id="IPR013736">
    <property type="entry name" value="Xaa-Pro_dipept_C"/>
</dbReference>
<dbReference type="PANTHER" id="PTHR43056">
    <property type="entry name" value="PEPTIDASE S9 PROLYL OLIGOPEPTIDASE"/>
    <property type="match status" value="1"/>
</dbReference>
<dbReference type="AlphaFoldDB" id="W9CGN2"/>
<comment type="caution">
    <text evidence="3">The sequence shown here is derived from an EMBL/GenBank/DDBJ whole genome shotgun (WGS) entry which is preliminary data.</text>
</comment>
<keyword evidence="1 3" id="KW-0378">Hydrolase</keyword>
<evidence type="ECO:0000313" key="4">
    <source>
        <dbReference type="Proteomes" id="UP000019487"/>
    </source>
</evidence>
<dbReference type="InterPro" id="IPR005674">
    <property type="entry name" value="CocE/Ser_esterase"/>
</dbReference>
<dbReference type="NCBIfam" id="TIGR00976">
    <property type="entry name" value="CocE_NonD"/>
    <property type="match status" value="1"/>
</dbReference>
<protein>
    <submittedName>
        <fullName evidence="3">Putative hydrolase, CocE/NonD family</fullName>
    </submittedName>
</protein>
<name>W9CGN2_SCLBF</name>
<dbReference type="Pfam" id="PF02129">
    <property type="entry name" value="Peptidase_S15"/>
    <property type="match status" value="1"/>
</dbReference>
<dbReference type="InterPro" id="IPR000383">
    <property type="entry name" value="Xaa-Pro-like_dom"/>
</dbReference>
<accession>W9CGN2</accession>
<reference evidence="3 4" key="1">
    <citation type="journal article" date="2014" name="Genome Announc.">
        <title>Draft genome sequence of Sclerotinia borealis, a psychrophilic plant pathogenic fungus.</title>
        <authorList>
            <person name="Mardanov A.V."/>
            <person name="Beletsky A.V."/>
            <person name="Kadnikov V.V."/>
            <person name="Ignatov A.N."/>
            <person name="Ravin N.V."/>
        </authorList>
    </citation>
    <scope>NUCLEOTIDE SEQUENCE [LARGE SCALE GENOMIC DNA]</scope>
    <source>
        <strain evidence="4">F-4157</strain>
    </source>
</reference>
<sequence>MTTTNKIRDILEIIEDEENGLIFEKNVSIPLKSSHLPVRCNVYRPIAPESAKFPVLVTYGPYGKDIPYDNFFAKSFSEVNPEHKSKYSAWETPDPVFWTSNGYVVVRADERGLGQSPGLLDTMSRGTSECFFDVVEWASEQPWSSGKVGLLGISYYAGSQWRVAARRPKGLAAIIPWEGMTDYYRDRCRHGGILSDEFIRFWWNRQVITNQYGRPGRAASKWGQDTIEGDMDEETLIKNRNDQNIDNENNRFLDDEYYKSKDFNLEDIEVPVLSVANWGGILLHLRGNVNGYMWAGSKFKYLRFITGRHDLPFYYKKEVEVQKSFLDAFLKGEDKVGWSVPGKVSPVSVILRKGDVGFNNAEAEIKYERREETEWPLAGTQYTKYYLTPDKTLSNNPPTSSADIISYDALGNLKDPKLVQFTSAPFEQETEITGHITAHLNISHSPSAAATAPEKDIDIFLTLRHISPSGKEVFYTGTAGDPIPLTKGWLRASLRKIAESHPRNLPHQPYREYRSTDVQEVTPEITYAVDLEVWPTNVVVEKGGRIVFEVSSGDTQGCGIFAHGNLRDR</sequence>
<dbReference type="SUPFAM" id="SSF53474">
    <property type="entry name" value="alpha/beta-Hydrolases"/>
    <property type="match status" value="1"/>
</dbReference>
<dbReference type="SUPFAM" id="SSF49785">
    <property type="entry name" value="Galactose-binding domain-like"/>
    <property type="match status" value="1"/>
</dbReference>
<dbReference type="Gene3D" id="1.10.3020.20">
    <property type="match status" value="1"/>
</dbReference>
<dbReference type="OrthoDB" id="416441at2759"/>
<dbReference type="SMART" id="SM00939">
    <property type="entry name" value="PepX_C"/>
    <property type="match status" value="1"/>
</dbReference>
<dbReference type="PANTHER" id="PTHR43056:SF10">
    <property type="entry name" value="COCE_NOND FAMILY, PUTATIVE (AFU_ORTHOLOGUE AFUA_7G00600)-RELATED"/>
    <property type="match status" value="1"/>
</dbReference>
<evidence type="ECO:0000313" key="3">
    <source>
        <dbReference type="EMBL" id="ESZ93894.1"/>
    </source>
</evidence>